<sequence>MTQLCPDGGSGPRLAVYGVLPYTSLWLQSLRNLSPIGAGLVVLPHAAAACLVALVSGRLMLKPSPRVGATAGLALAGIGVGTEGFLTADSHWPAIVVGLAVSGLGMGLIFQVAAALALGTVQPARAGMASGAYSTFEQLGYAIGVDVFGTLAVASMGNALSGQVADPHEVAQTLSGGGAGSLLGQAPGPERATLDHTLHAAFAAGHNTLALTAAVVLLLSAVAVLLLTRRLRPRRDTPPVMPVMPVIADMETVRNRKRPVCNGTAPTQPRNHRTARPWKHCPGHGQQERHRHRHRHRPAQFTKPS</sequence>
<feature type="transmembrane region" description="Helical" evidence="6">
    <location>
        <begin position="36"/>
        <end position="55"/>
    </location>
</feature>
<dbReference type="InterPro" id="IPR011701">
    <property type="entry name" value="MFS"/>
</dbReference>
<evidence type="ECO:0000313" key="7">
    <source>
        <dbReference type="EMBL" id="UQA90863.1"/>
    </source>
</evidence>
<evidence type="ECO:0000256" key="5">
    <source>
        <dbReference type="SAM" id="MobiDB-lite"/>
    </source>
</evidence>
<dbReference type="EMBL" id="CP086322">
    <property type="protein sequence ID" value="UQA90863.1"/>
    <property type="molecule type" value="Genomic_DNA"/>
</dbReference>
<feature type="region of interest" description="Disordered" evidence="5">
    <location>
        <begin position="258"/>
        <end position="305"/>
    </location>
</feature>
<evidence type="ECO:0000256" key="1">
    <source>
        <dbReference type="ARBA" id="ARBA00004141"/>
    </source>
</evidence>
<evidence type="ECO:0000256" key="3">
    <source>
        <dbReference type="ARBA" id="ARBA00022989"/>
    </source>
</evidence>
<comment type="subcellular location">
    <subcellularLocation>
        <location evidence="1">Membrane</location>
        <topology evidence="1">Multi-pass membrane protein</topology>
    </subcellularLocation>
</comment>
<organism evidence="7 8">
    <name type="scientific">Streptomyces halobius</name>
    <dbReference type="NCBI Taxonomy" id="2879846"/>
    <lineage>
        <taxon>Bacteria</taxon>
        <taxon>Bacillati</taxon>
        <taxon>Actinomycetota</taxon>
        <taxon>Actinomycetes</taxon>
        <taxon>Kitasatosporales</taxon>
        <taxon>Streptomycetaceae</taxon>
        <taxon>Streptomyces</taxon>
    </lineage>
</organism>
<dbReference type="Pfam" id="PF07690">
    <property type="entry name" value="MFS_1"/>
    <property type="match status" value="1"/>
</dbReference>
<proteinExistence type="predicted"/>
<evidence type="ECO:0000313" key="8">
    <source>
        <dbReference type="Proteomes" id="UP000830115"/>
    </source>
</evidence>
<feature type="transmembrane region" description="Helical" evidence="6">
    <location>
        <begin position="139"/>
        <end position="160"/>
    </location>
</feature>
<evidence type="ECO:0000256" key="2">
    <source>
        <dbReference type="ARBA" id="ARBA00022692"/>
    </source>
</evidence>
<dbReference type="InterPro" id="IPR036259">
    <property type="entry name" value="MFS_trans_sf"/>
</dbReference>
<gene>
    <name evidence="7" type="ORF">K9S39_02290</name>
</gene>
<keyword evidence="2 6" id="KW-0812">Transmembrane</keyword>
<dbReference type="PANTHER" id="PTHR23501">
    <property type="entry name" value="MAJOR FACILITATOR SUPERFAMILY"/>
    <property type="match status" value="1"/>
</dbReference>
<keyword evidence="8" id="KW-1185">Reference proteome</keyword>
<keyword evidence="4 6" id="KW-0472">Membrane</keyword>
<accession>A0ABY4LZI1</accession>
<feature type="compositionally biased region" description="Basic residues" evidence="5">
    <location>
        <begin position="270"/>
        <end position="282"/>
    </location>
</feature>
<evidence type="ECO:0000256" key="6">
    <source>
        <dbReference type="SAM" id="Phobius"/>
    </source>
</evidence>
<feature type="transmembrane region" description="Helical" evidence="6">
    <location>
        <begin position="67"/>
        <end position="86"/>
    </location>
</feature>
<dbReference type="Proteomes" id="UP000830115">
    <property type="component" value="Chromosome"/>
</dbReference>
<feature type="transmembrane region" description="Helical" evidence="6">
    <location>
        <begin position="208"/>
        <end position="227"/>
    </location>
</feature>
<feature type="transmembrane region" description="Helical" evidence="6">
    <location>
        <begin position="92"/>
        <end position="118"/>
    </location>
</feature>
<evidence type="ECO:0000256" key="4">
    <source>
        <dbReference type="ARBA" id="ARBA00023136"/>
    </source>
</evidence>
<feature type="compositionally biased region" description="Basic residues" evidence="5">
    <location>
        <begin position="289"/>
        <end position="298"/>
    </location>
</feature>
<name>A0ABY4LZI1_9ACTN</name>
<protein>
    <submittedName>
        <fullName evidence="7">MFS transporter</fullName>
    </submittedName>
</protein>
<keyword evidence="3 6" id="KW-1133">Transmembrane helix</keyword>
<dbReference type="SUPFAM" id="SSF103473">
    <property type="entry name" value="MFS general substrate transporter"/>
    <property type="match status" value="1"/>
</dbReference>
<reference evidence="7" key="1">
    <citation type="submission" date="2021-10" db="EMBL/GenBank/DDBJ databases">
        <title>Streptomyces nigrumlapis sp.nov.,an antimicrobial producing actinobacterium isolated from Black Gobi rocks.</title>
        <authorList>
            <person name="Wen Y."/>
            <person name="Zhang W."/>
            <person name="Liu X.G."/>
        </authorList>
    </citation>
    <scope>NUCLEOTIDE SEQUENCE</scope>
    <source>
        <strain evidence="7">ST13-2-2</strain>
    </source>
</reference>
<dbReference type="RefSeq" id="WP_283112161.1">
    <property type="nucleotide sequence ID" value="NZ_CP086322.1"/>
</dbReference>
<dbReference type="Gene3D" id="1.20.1250.20">
    <property type="entry name" value="MFS general substrate transporter like domains"/>
    <property type="match status" value="1"/>
</dbReference>